<feature type="domain" description="RNase H type-1" evidence="1">
    <location>
        <begin position="52"/>
        <end position="148"/>
    </location>
</feature>
<gene>
    <name evidence="3" type="ORF">Tci_394837</name>
</gene>
<dbReference type="AlphaFoldDB" id="A0A699HIG1"/>
<feature type="domain" description="Tf2-1-like SH3-like" evidence="2">
    <location>
        <begin position="687"/>
        <end position="750"/>
    </location>
</feature>
<dbReference type="Pfam" id="PF24626">
    <property type="entry name" value="SH3_Tf2-1"/>
    <property type="match status" value="1"/>
</dbReference>
<dbReference type="PANTHER" id="PTHR37984:SF5">
    <property type="entry name" value="PROTEIN NYNRIN-LIKE"/>
    <property type="match status" value="1"/>
</dbReference>
<name>A0A699HIG1_TANCI</name>
<dbReference type="Gene3D" id="3.30.70.270">
    <property type="match status" value="1"/>
</dbReference>
<dbReference type="GO" id="GO:0003676">
    <property type="term" value="F:nucleic acid binding"/>
    <property type="evidence" value="ECO:0007669"/>
    <property type="project" value="InterPro"/>
</dbReference>
<dbReference type="InterPro" id="IPR044730">
    <property type="entry name" value="RNase_H-like_dom_plant"/>
</dbReference>
<organism evidence="3">
    <name type="scientific">Tanacetum cinerariifolium</name>
    <name type="common">Dalmatian daisy</name>
    <name type="synonym">Chrysanthemum cinerariifolium</name>
    <dbReference type="NCBI Taxonomy" id="118510"/>
    <lineage>
        <taxon>Eukaryota</taxon>
        <taxon>Viridiplantae</taxon>
        <taxon>Streptophyta</taxon>
        <taxon>Embryophyta</taxon>
        <taxon>Tracheophyta</taxon>
        <taxon>Spermatophyta</taxon>
        <taxon>Magnoliopsida</taxon>
        <taxon>eudicotyledons</taxon>
        <taxon>Gunneridae</taxon>
        <taxon>Pentapetalae</taxon>
        <taxon>asterids</taxon>
        <taxon>campanulids</taxon>
        <taxon>Asterales</taxon>
        <taxon>Asteraceae</taxon>
        <taxon>Asteroideae</taxon>
        <taxon>Anthemideae</taxon>
        <taxon>Anthemidinae</taxon>
        <taxon>Tanacetum</taxon>
    </lineage>
</organism>
<accession>A0A699HIG1</accession>
<dbReference type="CDD" id="cd06222">
    <property type="entry name" value="RNase_H_like"/>
    <property type="match status" value="1"/>
</dbReference>
<reference evidence="3" key="1">
    <citation type="journal article" date="2019" name="Sci. Rep.">
        <title>Draft genome of Tanacetum cinerariifolium, the natural source of mosquito coil.</title>
        <authorList>
            <person name="Yamashiro T."/>
            <person name="Shiraishi A."/>
            <person name="Satake H."/>
            <person name="Nakayama K."/>
        </authorList>
    </citation>
    <scope>NUCLEOTIDE SEQUENCE</scope>
</reference>
<dbReference type="PANTHER" id="PTHR37984">
    <property type="entry name" value="PROTEIN CBG26694"/>
    <property type="match status" value="1"/>
</dbReference>
<proteinExistence type="predicted"/>
<dbReference type="CDD" id="cd00303">
    <property type="entry name" value="retropepsin_like"/>
    <property type="match status" value="1"/>
</dbReference>
<dbReference type="InterPro" id="IPR043502">
    <property type="entry name" value="DNA/RNA_pol_sf"/>
</dbReference>
<dbReference type="Pfam" id="PF13456">
    <property type="entry name" value="RVT_3"/>
    <property type="match status" value="1"/>
</dbReference>
<evidence type="ECO:0000259" key="1">
    <source>
        <dbReference type="Pfam" id="PF13456"/>
    </source>
</evidence>
<protein>
    <submittedName>
        <fullName evidence="3">Retrotransposable element Tf2</fullName>
    </submittedName>
</protein>
<evidence type="ECO:0000313" key="3">
    <source>
        <dbReference type="EMBL" id="GEY22863.1"/>
    </source>
</evidence>
<dbReference type="InterPro" id="IPR050951">
    <property type="entry name" value="Retrovirus_Pol_polyprotein"/>
</dbReference>
<dbReference type="SUPFAM" id="SSF56672">
    <property type="entry name" value="DNA/RNA polymerases"/>
    <property type="match status" value="1"/>
</dbReference>
<evidence type="ECO:0000259" key="2">
    <source>
        <dbReference type="Pfam" id="PF24626"/>
    </source>
</evidence>
<sequence length="813" mass="93365">MSLGIYQSLQQFVSLYGVLVIDLYLIIGHRPEFHLDVFSAVDTPYELSVKLNCDTAFKNSKAAFGIVVRDSTGYQRYVLGKPCHAIPPLHAKIIAVHYACSLASDRGWFNATMESDSQLAFSLACSEATPPWCLATLVDDIRLWANNMQISLTTVEFPKFNGDDVISWLYKVNKFFKMDLIEEDEEKIRLVSMLVFGKALNWHTHFTSRFGEVVTWEVYQIQVKKRGKGNVTKNDTTMLVQNTHMPNRAFNKLTQQELEGKKAKHLCSYCDQRKGVMSTYTTSLIDEPPLISLNALTGENSYRTIRVRAYVRKNMVNTLVDCESTHNFLDLNIVKKLGCKLWKICPLEVSVANRHVMSTLYECKGFFCEFQGVTYTADVMILPLKGCEMADLAEFDSAFDLPKELPPKRTYAHRIPLVPNTPLVNIRPYKHPPKQKDAIELMVKELLESGQLNKAIMKDKFPILVVEELNDEPGDSKFFSKLDLRKFVLAFFDDILIYRHIISSKGITTDASKIQAMKEWPIPKNVKQLRGFLGLTSYYRKFIKDYAVKSRPLTVLLKKIAFQWRMLKMVKQAIRECDVCQREKPNLSAYPGLLQPLPIPEKIWSLISMDFIEKLPSSHGNTIAYGQTPPLHIPYVNGETMVETVNITMREREESLQMVKFHLKRAQDKMVSQANKHRIDIIFEVGMWVYLKFQPHRKETLRKENQYKLSSKNYGLFMILKRIGAVAYKLELPSNSQVHLVFHVSQLKLCQRSLHKSRILPHCVPNGVLSAEPVIILDRRLAKVNNKALPYVLVKGSNHTYEDATWENYADLI</sequence>
<comment type="caution">
    <text evidence="3">The sequence shown here is derived from an EMBL/GenBank/DDBJ whole genome shotgun (WGS) entry which is preliminary data.</text>
</comment>
<dbReference type="InterPro" id="IPR043128">
    <property type="entry name" value="Rev_trsase/Diguanyl_cyclase"/>
</dbReference>
<dbReference type="GO" id="GO:0004523">
    <property type="term" value="F:RNA-DNA hybrid ribonuclease activity"/>
    <property type="evidence" value="ECO:0007669"/>
    <property type="project" value="InterPro"/>
</dbReference>
<dbReference type="InterPro" id="IPR002156">
    <property type="entry name" value="RNaseH_domain"/>
</dbReference>
<dbReference type="InterPro" id="IPR056924">
    <property type="entry name" value="SH3_Tf2-1"/>
</dbReference>
<dbReference type="EMBL" id="BKCJ010161585">
    <property type="protein sequence ID" value="GEY22863.1"/>
    <property type="molecule type" value="Genomic_DNA"/>
</dbReference>